<dbReference type="InterPro" id="IPR002509">
    <property type="entry name" value="NODB_dom"/>
</dbReference>
<evidence type="ECO:0000256" key="1">
    <source>
        <dbReference type="ARBA" id="ARBA00003236"/>
    </source>
</evidence>
<dbReference type="CDD" id="cd10973">
    <property type="entry name" value="CE4_DAC_u4_5s"/>
    <property type="match status" value="1"/>
</dbReference>
<dbReference type="PANTHER" id="PTHR34216:SF3">
    <property type="entry name" value="POLY-BETA-1,6-N-ACETYL-D-GLUCOSAMINE N-DEACETYLASE"/>
    <property type="match status" value="1"/>
</dbReference>
<comment type="function">
    <text evidence="1">Is involved in generating a small heat-stable compound (Nod), an acylated oligomer of N-acetylglucosamine, that stimulates mitosis in various plant protoplasts.</text>
</comment>
<evidence type="ECO:0000256" key="6">
    <source>
        <dbReference type="ARBA" id="ARBA00032976"/>
    </source>
</evidence>
<dbReference type="GO" id="GO:0016810">
    <property type="term" value="F:hydrolase activity, acting on carbon-nitrogen (but not peptide) bonds"/>
    <property type="evidence" value="ECO:0007669"/>
    <property type="project" value="InterPro"/>
</dbReference>
<reference evidence="9 10" key="1">
    <citation type="submission" date="2019-07" db="EMBL/GenBank/DDBJ databases">
        <title>Genome sequencing for Ferrovibrio sp. K5.</title>
        <authorList>
            <person name="Park S.-J."/>
        </authorList>
    </citation>
    <scope>NUCLEOTIDE SEQUENCE [LARGE SCALE GENOMIC DNA]</scope>
    <source>
        <strain evidence="9 10">K5</strain>
    </source>
</reference>
<dbReference type="EMBL" id="CP041636">
    <property type="protein sequence ID" value="QDO97849.1"/>
    <property type="molecule type" value="Genomic_DNA"/>
</dbReference>
<dbReference type="InterPro" id="IPR051398">
    <property type="entry name" value="Polysacch_Deacetylase"/>
</dbReference>
<keyword evidence="5 7" id="KW-0732">Signal</keyword>
<dbReference type="RefSeq" id="WP_144068830.1">
    <property type="nucleotide sequence ID" value="NZ_CP041636.1"/>
</dbReference>
<evidence type="ECO:0000259" key="8">
    <source>
        <dbReference type="PROSITE" id="PS51677"/>
    </source>
</evidence>
<dbReference type="AlphaFoldDB" id="A0A516H251"/>
<evidence type="ECO:0000256" key="3">
    <source>
        <dbReference type="ARBA" id="ARBA00010973"/>
    </source>
</evidence>
<dbReference type="InterPro" id="IPR011330">
    <property type="entry name" value="Glyco_hydro/deAcase_b/a-brl"/>
</dbReference>
<evidence type="ECO:0000313" key="10">
    <source>
        <dbReference type="Proteomes" id="UP000317496"/>
    </source>
</evidence>
<dbReference type="GO" id="GO:0005576">
    <property type="term" value="C:extracellular region"/>
    <property type="evidence" value="ECO:0007669"/>
    <property type="project" value="UniProtKB-SubCell"/>
</dbReference>
<accession>A0A516H251</accession>
<feature type="signal peptide" evidence="7">
    <location>
        <begin position="1"/>
        <end position="24"/>
    </location>
</feature>
<dbReference type="PROSITE" id="PS51677">
    <property type="entry name" value="NODB"/>
    <property type="match status" value="1"/>
</dbReference>
<comment type="subcellular location">
    <subcellularLocation>
        <location evidence="2">Secreted</location>
    </subcellularLocation>
</comment>
<dbReference type="KEGG" id="fer:FNB15_11480"/>
<feature type="chain" id="PRO_5021867900" description="Chitooligosaccharide deacetylase" evidence="7">
    <location>
        <begin position="25"/>
        <end position="348"/>
    </location>
</feature>
<dbReference type="Proteomes" id="UP000317496">
    <property type="component" value="Chromosome"/>
</dbReference>
<organism evidence="9 10">
    <name type="scientific">Ferrovibrio terrae</name>
    <dbReference type="NCBI Taxonomy" id="2594003"/>
    <lineage>
        <taxon>Bacteria</taxon>
        <taxon>Pseudomonadati</taxon>
        <taxon>Pseudomonadota</taxon>
        <taxon>Alphaproteobacteria</taxon>
        <taxon>Rhodospirillales</taxon>
        <taxon>Rhodospirillaceae</taxon>
        <taxon>Ferrovibrio</taxon>
    </lineage>
</organism>
<proteinExistence type="inferred from homology"/>
<evidence type="ECO:0000256" key="7">
    <source>
        <dbReference type="SAM" id="SignalP"/>
    </source>
</evidence>
<name>A0A516H251_9PROT</name>
<dbReference type="PANTHER" id="PTHR34216">
    <property type="match status" value="1"/>
</dbReference>
<dbReference type="Gene3D" id="3.20.20.370">
    <property type="entry name" value="Glycoside hydrolase/deacetylase"/>
    <property type="match status" value="1"/>
</dbReference>
<sequence length="348" mass="38867">MSRFRRLFPVAGLVFGLLAGPALAQDARSLSGASILMYHRFGENTVPSTNIRLEQFDAHIAELKSGPYHVMSLPEIVAKLKSGEKLPDRAVAITADDAYISAFTEGWPRLKKAGIPFTLFVATEPVTSKLKGYLTWDQIRQMKAEGVTIGAHSHRHPSLPALGPDKAREDLETSMALFEKELGEKPSLFAWPFGEWDAHTLKLVKQIGYSVAFGQHSGVAHSQHDMFWLPRFPMNEHFGSVERVRQALNSLPLPVTDVEPADVLVKLGQTQNPPILRFTVAPGIERLNQMVCYTGEGKQLTPKLIGERRYEMHAPDALKPPRDRISCSVPSSQQSRFRWFGIQFTVMK</sequence>
<evidence type="ECO:0000256" key="2">
    <source>
        <dbReference type="ARBA" id="ARBA00004613"/>
    </source>
</evidence>
<evidence type="ECO:0000256" key="5">
    <source>
        <dbReference type="ARBA" id="ARBA00022729"/>
    </source>
</evidence>
<protein>
    <recommendedName>
        <fullName evidence="4">Chitooligosaccharide deacetylase</fullName>
    </recommendedName>
    <alternativeName>
        <fullName evidence="6">Nodulation protein B</fullName>
    </alternativeName>
</protein>
<dbReference type="GO" id="GO:0005975">
    <property type="term" value="P:carbohydrate metabolic process"/>
    <property type="evidence" value="ECO:0007669"/>
    <property type="project" value="InterPro"/>
</dbReference>
<feature type="domain" description="NodB homology" evidence="8">
    <location>
        <begin position="89"/>
        <end position="348"/>
    </location>
</feature>
<keyword evidence="10" id="KW-1185">Reference proteome</keyword>
<evidence type="ECO:0000313" key="9">
    <source>
        <dbReference type="EMBL" id="QDO97849.1"/>
    </source>
</evidence>
<comment type="similarity">
    <text evidence="3">Belongs to the polysaccharide deacetylase family.</text>
</comment>
<gene>
    <name evidence="9" type="ORF">FNB15_11480</name>
</gene>
<dbReference type="Pfam" id="PF01522">
    <property type="entry name" value="Polysacc_deac_1"/>
    <property type="match status" value="1"/>
</dbReference>
<dbReference type="OrthoDB" id="9782872at2"/>
<evidence type="ECO:0000256" key="4">
    <source>
        <dbReference type="ARBA" id="ARBA00020071"/>
    </source>
</evidence>
<dbReference type="SUPFAM" id="SSF88713">
    <property type="entry name" value="Glycoside hydrolase/deacetylase"/>
    <property type="match status" value="1"/>
</dbReference>